<dbReference type="Proteomes" id="UP000006038">
    <property type="component" value="Chromosome 1"/>
</dbReference>
<sequence>MEEFQEADILWPDTAAAASQEGAPSGMCYGLAASCCSVSSGATSLLIGRCSDGFLSGSPSTAVASNDDDVDEGEELMEADVLWPDTAQPDEQQPRGGVRVYRGWSRGELGSAGRRRPKSGATARLEGHWRPAASSPIDIPAVKVATCCR</sequence>
<dbReference type="HOGENOM" id="CLU_135868_0_0_1"/>
<protein>
    <submittedName>
        <fullName evidence="1">Uncharacterized protein</fullName>
    </submittedName>
</protein>
<reference evidence="1" key="1">
    <citation type="journal article" date="2013" name="Nat. Commun.">
        <title>Whole-genome sequencing of Oryza brachyantha reveals mechanisms underlying Oryza genome evolution.</title>
        <authorList>
            <person name="Chen J."/>
            <person name="Huang Q."/>
            <person name="Gao D."/>
            <person name="Wang J."/>
            <person name="Lang Y."/>
            <person name="Liu T."/>
            <person name="Li B."/>
            <person name="Bai Z."/>
            <person name="Luis Goicoechea J."/>
            <person name="Liang C."/>
            <person name="Chen C."/>
            <person name="Zhang W."/>
            <person name="Sun S."/>
            <person name="Liao Y."/>
            <person name="Zhang X."/>
            <person name="Yang L."/>
            <person name="Song C."/>
            <person name="Wang M."/>
            <person name="Shi J."/>
            <person name="Liu G."/>
            <person name="Liu J."/>
            <person name="Zhou H."/>
            <person name="Zhou W."/>
            <person name="Yu Q."/>
            <person name="An N."/>
            <person name="Chen Y."/>
            <person name="Cai Q."/>
            <person name="Wang B."/>
            <person name="Liu B."/>
            <person name="Min J."/>
            <person name="Huang Y."/>
            <person name="Wu H."/>
            <person name="Li Z."/>
            <person name="Zhang Y."/>
            <person name="Yin Y."/>
            <person name="Song W."/>
            <person name="Jiang J."/>
            <person name="Jackson S.A."/>
            <person name="Wing R.A."/>
            <person name="Wang J."/>
            <person name="Chen M."/>
        </authorList>
    </citation>
    <scope>NUCLEOTIDE SEQUENCE [LARGE SCALE GENOMIC DNA]</scope>
    <source>
        <strain evidence="1">cv. IRGC 101232</strain>
    </source>
</reference>
<name>J3L414_ORYBR</name>
<proteinExistence type="predicted"/>
<dbReference type="AlphaFoldDB" id="J3L414"/>
<evidence type="ECO:0000313" key="2">
    <source>
        <dbReference type="Proteomes" id="UP000006038"/>
    </source>
</evidence>
<keyword evidence="2" id="KW-1185">Reference proteome</keyword>
<dbReference type="OMA" id="EEWQEAD"/>
<accession>J3L414</accession>
<dbReference type="EnsemblPlants" id="OB01G39700.1">
    <property type="protein sequence ID" value="OB01G39700.1"/>
    <property type="gene ID" value="OB01G39700"/>
</dbReference>
<organism evidence="1">
    <name type="scientific">Oryza brachyantha</name>
    <name type="common">malo sina</name>
    <dbReference type="NCBI Taxonomy" id="4533"/>
    <lineage>
        <taxon>Eukaryota</taxon>
        <taxon>Viridiplantae</taxon>
        <taxon>Streptophyta</taxon>
        <taxon>Embryophyta</taxon>
        <taxon>Tracheophyta</taxon>
        <taxon>Spermatophyta</taxon>
        <taxon>Magnoliopsida</taxon>
        <taxon>Liliopsida</taxon>
        <taxon>Poales</taxon>
        <taxon>Poaceae</taxon>
        <taxon>BOP clade</taxon>
        <taxon>Oryzoideae</taxon>
        <taxon>Oryzeae</taxon>
        <taxon>Oryzinae</taxon>
        <taxon>Oryza</taxon>
    </lineage>
</organism>
<evidence type="ECO:0000313" key="1">
    <source>
        <dbReference type="EnsemblPlants" id="OB01G39700.1"/>
    </source>
</evidence>
<dbReference type="Gramene" id="OB01G39700.1">
    <property type="protein sequence ID" value="OB01G39700.1"/>
    <property type="gene ID" value="OB01G39700"/>
</dbReference>
<reference evidence="1" key="2">
    <citation type="submission" date="2013-04" db="UniProtKB">
        <authorList>
            <consortium name="EnsemblPlants"/>
        </authorList>
    </citation>
    <scope>IDENTIFICATION</scope>
</reference>
<dbReference type="eggNOG" id="ENOG502R7C3">
    <property type="taxonomic scope" value="Eukaryota"/>
</dbReference>